<dbReference type="EMBL" id="BBLG01000015">
    <property type="protein sequence ID" value="GAK77954.1"/>
    <property type="molecule type" value="Genomic_DNA"/>
</dbReference>
<feature type="transmembrane region" description="Helical" evidence="1">
    <location>
        <begin position="211"/>
        <end position="230"/>
    </location>
</feature>
<dbReference type="AlphaFoldDB" id="A0A081DGA8"/>
<dbReference type="Proteomes" id="UP000028980">
    <property type="component" value="Unassembled WGS sequence"/>
</dbReference>
<keyword evidence="1" id="KW-1133">Transmembrane helix</keyword>
<keyword evidence="1" id="KW-0812">Transmembrane</keyword>
<dbReference type="Pfam" id="PF11750">
    <property type="entry name" value="DUF3307"/>
    <property type="match status" value="1"/>
</dbReference>
<sequence length="235" mass="26765">MLLLIKLLIAHFLGDFILQTNSFTKKKEKHQLKSPHLYIHAIIHGLLALLFLNEIELWWAALIITITHLIIDAGKLKLTTKKNSRSLFLIDQLLHILVIIGLYLLIEQVDLINTFQLSEHTWLFILCSIFLTSPVGIMLKVFFTRWKLDEKDTGIDSLKNAGKWIGMIERLLVFVFIISGNFNAVGFLLTAKSVFRFGDLSKAKNMKLTEYVLIGTLLSFGIAILVGLLFNSLMI</sequence>
<dbReference type="InterPro" id="IPR021737">
    <property type="entry name" value="Phage_phiKZ_Orf197"/>
</dbReference>
<evidence type="ECO:0008006" key="4">
    <source>
        <dbReference type="Google" id="ProtNLM"/>
    </source>
</evidence>
<name>A0A081DGA8_NONUL</name>
<evidence type="ECO:0000313" key="3">
    <source>
        <dbReference type="Proteomes" id="UP000028980"/>
    </source>
</evidence>
<gene>
    <name evidence="2" type="ORF">JCM19296_3563</name>
</gene>
<proteinExistence type="predicted"/>
<evidence type="ECO:0000313" key="2">
    <source>
        <dbReference type="EMBL" id="GAK77954.1"/>
    </source>
</evidence>
<accession>A0A081DGA8</accession>
<feature type="transmembrane region" description="Helical" evidence="1">
    <location>
        <begin position="171"/>
        <end position="191"/>
    </location>
</feature>
<feature type="transmembrane region" description="Helical" evidence="1">
    <location>
        <begin position="121"/>
        <end position="143"/>
    </location>
</feature>
<protein>
    <recommendedName>
        <fullName evidence="4">DUF3307 domain-containing protein</fullName>
    </recommendedName>
</protein>
<reference evidence="2 3" key="1">
    <citation type="journal article" date="2014" name="Genome Announc.">
        <title>Draft Genome Sequences of Marine Flavobacterium Nonlabens Strains NR17, NR24, NR27, NR32, NR33, and Ara13.</title>
        <authorList>
            <person name="Nakanishi M."/>
            <person name="Meirelles P."/>
            <person name="Suzuki R."/>
            <person name="Takatani N."/>
            <person name="Mino S."/>
            <person name="Suda W."/>
            <person name="Oshima K."/>
            <person name="Hattori M."/>
            <person name="Ohkuma M."/>
            <person name="Hosokawa M."/>
            <person name="Miyashita K."/>
            <person name="Thompson F.L."/>
            <person name="Niwa A."/>
            <person name="Sawabe T."/>
            <person name="Sawabe T."/>
        </authorList>
    </citation>
    <scope>NUCLEOTIDE SEQUENCE [LARGE SCALE GENOMIC DNA]</scope>
    <source>
        <strain evidence="3">JCM19296</strain>
    </source>
</reference>
<evidence type="ECO:0000256" key="1">
    <source>
        <dbReference type="SAM" id="Phobius"/>
    </source>
</evidence>
<organism evidence="2 3">
    <name type="scientific">Nonlabens ulvanivorans</name>
    <name type="common">Persicivirga ulvanivorans</name>
    <dbReference type="NCBI Taxonomy" id="906888"/>
    <lineage>
        <taxon>Bacteria</taxon>
        <taxon>Pseudomonadati</taxon>
        <taxon>Bacteroidota</taxon>
        <taxon>Flavobacteriia</taxon>
        <taxon>Flavobacteriales</taxon>
        <taxon>Flavobacteriaceae</taxon>
        <taxon>Nonlabens</taxon>
    </lineage>
</organism>
<comment type="caution">
    <text evidence="2">The sequence shown here is derived from an EMBL/GenBank/DDBJ whole genome shotgun (WGS) entry which is preliminary data.</text>
</comment>
<keyword evidence="1" id="KW-0472">Membrane</keyword>
<feature type="transmembrane region" description="Helical" evidence="1">
    <location>
        <begin position="86"/>
        <end position="106"/>
    </location>
</feature>